<sequence length="503" mass="54991">MSQRRSLILLSSSEEHRTNHHLRKRYRCMLRADVAITEEQKRAICRIVVPRPRPPGGTPRRGTGFLVDANRILTAAHVVQAWEDTTQQYEGTDIEVAFLNPGGSAVRVSSVKITSFDAERDFAVLSFQGTVDARPFALRAVPSGYALPWETFGFSEVGQNGGKEYSGKVSTLDPRRLQLDLKPQSEDPSGLSGSACLVNGQVCGIIVEADARTTAGTLYAVNVASVAAACSFVRCEVDDPPYVSEVQQILDDYRPLLRTAAERLGIANPLATITPDGLPGRVAEEMMKQGLVMTGRALSELCAEMPIAEALEVLLFSARTWIDRAASVCLRAALEAGQLVILNTGLPVIGEWYTHRAGCLKNNAPGWFRCTAALVAEAGDPKVFAHRFRETVAGLIGCTLLEVDAELSDWDHDGYPIVILVPAPSLPPRQQVDAIRKDHPWDKVRIVFLVGPEVPPDAVTSYADASVIQPPLVAEESDRALERKTKAEKQLRRVWDKRPGANR</sequence>
<organism evidence="1 2">
    <name type="scientific">Sorangium cellulosum</name>
    <name type="common">Polyangium cellulosum</name>
    <dbReference type="NCBI Taxonomy" id="56"/>
    <lineage>
        <taxon>Bacteria</taxon>
        <taxon>Pseudomonadati</taxon>
        <taxon>Myxococcota</taxon>
        <taxon>Polyangia</taxon>
        <taxon>Polyangiales</taxon>
        <taxon>Polyangiaceae</taxon>
        <taxon>Sorangium</taxon>
    </lineage>
</organism>
<dbReference type="Pfam" id="PF13365">
    <property type="entry name" value="Trypsin_2"/>
    <property type="match status" value="1"/>
</dbReference>
<proteinExistence type="predicted"/>
<evidence type="ECO:0000313" key="1">
    <source>
        <dbReference type="EMBL" id="KYF52375.1"/>
    </source>
</evidence>
<dbReference type="EMBL" id="JELX01003382">
    <property type="protein sequence ID" value="KYF52375.1"/>
    <property type="molecule type" value="Genomic_DNA"/>
</dbReference>
<gene>
    <name evidence="1" type="ORF">BE04_07830</name>
</gene>
<evidence type="ECO:0008006" key="3">
    <source>
        <dbReference type="Google" id="ProtNLM"/>
    </source>
</evidence>
<dbReference type="SUPFAM" id="SSF50494">
    <property type="entry name" value="Trypsin-like serine proteases"/>
    <property type="match status" value="1"/>
</dbReference>
<accession>A0A150P9I8</accession>
<dbReference type="Gene3D" id="2.40.10.10">
    <property type="entry name" value="Trypsin-like serine proteases"/>
    <property type="match status" value="1"/>
</dbReference>
<reference evidence="1 2" key="1">
    <citation type="submission" date="2014-02" db="EMBL/GenBank/DDBJ databases">
        <title>The small core and large imbalanced accessory genome model reveals a collaborative survival strategy of Sorangium cellulosum strains in nature.</title>
        <authorList>
            <person name="Han K."/>
            <person name="Peng R."/>
            <person name="Blom J."/>
            <person name="Li Y.-Z."/>
        </authorList>
    </citation>
    <scope>NUCLEOTIDE SEQUENCE [LARGE SCALE GENOMIC DNA]</scope>
    <source>
        <strain evidence="1 2">So0157-18</strain>
    </source>
</reference>
<protein>
    <recommendedName>
        <fullName evidence="3">Serine protease</fullName>
    </recommendedName>
</protein>
<dbReference type="InterPro" id="IPR009003">
    <property type="entry name" value="Peptidase_S1_PA"/>
</dbReference>
<name>A0A150P9I8_SORCE</name>
<dbReference type="AlphaFoldDB" id="A0A150P9I8"/>
<comment type="caution">
    <text evidence="1">The sequence shown here is derived from an EMBL/GenBank/DDBJ whole genome shotgun (WGS) entry which is preliminary data.</text>
</comment>
<dbReference type="InterPro" id="IPR043504">
    <property type="entry name" value="Peptidase_S1_PA_chymotrypsin"/>
</dbReference>
<dbReference type="Proteomes" id="UP000075604">
    <property type="component" value="Unassembled WGS sequence"/>
</dbReference>
<evidence type="ECO:0000313" key="2">
    <source>
        <dbReference type="Proteomes" id="UP000075604"/>
    </source>
</evidence>